<feature type="transmembrane region" description="Helical" evidence="1">
    <location>
        <begin position="7"/>
        <end position="29"/>
    </location>
</feature>
<keyword evidence="1" id="KW-1133">Transmembrane helix</keyword>
<evidence type="ECO:0000313" key="3">
    <source>
        <dbReference type="Proteomes" id="UP000019225"/>
    </source>
</evidence>
<organism evidence="2 3">
    <name type="scientific">Kutzneria albida DSM 43870</name>
    <dbReference type="NCBI Taxonomy" id="1449976"/>
    <lineage>
        <taxon>Bacteria</taxon>
        <taxon>Bacillati</taxon>
        <taxon>Actinomycetota</taxon>
        <taxon>Actinomycetes</taxon>
        <taxon>Pseudonocardiales</taxon>
        <taxon>Pseudonocardiaceae</taxon>
        <taxon>Kutzneria</taxon>
    </lineage>
</organism>
<reference evidence="2 3" key="1">
    <citation type="journal article" date="2014" name="BMC Genomics">
        <title>Complete genome sequence of producer of the glycopeptide antibiotic Aculeximycin Kutzneria albida DSM 43870T, a representative of minor genus of Pseudonocardiaceae.</title>
        <authorList>
            <person name="Rebets Y."/>
            <person name="Tokovenko B."/>
            <person name="Lushchyk I."/>
            <person name="Ruckert C."/>
            <person name="Zaburannyi N."/>
            <person name="Bechthold A."/>
            <person name="Kalinowski J."/>
            <person name="Luzhetskyy A."/>
        </authorList>
    </citation>
    <scope>NUCLEOTIDE SEQUENCE [LARGE SCALE GENOMIC DNA]</scope>
    <source>
        <strain evidence="2">DSM 43870</strain>
    </source>
</reference>
<name>W5WMB7_9PSEU</name>
<keyword evidence="3" id="KW-1185">Reference proteome</keyword>
<dbReference type="OrthoDB" id="4948328at2"/>
<dbReference type="EMBL" id="CP007155">
    <property type="protein sequence ID" value="AHI02013.1"/>
    <property type="molecule type" value="Genomic_DNA"/>
</dbReference>
<sequence length="135" mass="14036">MRIGGIGWQVFVLAAAAGVLVPWTVLLGVTLPPVAQAEHWSLAWTGLDALIAVGLAGTAWLAHQRDIRVVLPATATATLMVFDAWFDLCTAAPGPDFSLALVEAALCELPLAAVCAGVALSALRRLTRTAVAVPR</sequence>
<proteinExistence type="predicted"/>
<feature type="transmembrane region" description="Helical" evidence="1">
    <location>
        <begin position="69"/>
        <end position="86"/>
    </location>
</feature>
<evidence type="ECO:0000313" key="2">
    <source>
        <dbReference type="EMBL" id="AHI02013.1"/>
    </source>
</evidence>
<feature type="transmembrane region" description="Helical" evidence="1">
    <location>
        <begin position="41"/>
        <end position="62"/>
    </location>
</feature>
<dbReference type="eggNOG" id="ENOG5032TMG">
    <property type="taxonomic scope" value="Bacteria"/>
</dbReference>
<keyword evidence="1" id="KW-0472">Membrane</keyword>
<gene>
    <name evidence="2" type="ORF">KALB_8656</name>
</gene>
<dbReference type="RefSeq" id="WP_025361794.1">
    <property type="nucleotide sequence ID" value="NZ_CP007155.1"/>
</dbReference>
<dbReference type="AlphaFoldDB" id="W5WMB7"/>
<evidence type="ECO:0000256" key="1">
    <source>
        <dbReference type="SAM" id="Phobius"/>
    </source>
</evidence>
<keyword evidence="1" id="KW-0812">Transmembrane</keyword>
<dbReference type="HOGENOM" id="CLU_123366_1_0_11"/>
<dbReference type="KEGG" id="kal:KALB_8656"/>
<protein>
    <submittedName>
        <fullName evidence="2">Uncharacterized protein</fullName>
    </submittedName>
</protein>
<dbReference type="Proteomes" id="UP000019225">
    <property type="component" value="Chromosome"/>
</dbReference>
<accession>W5WMB7</accession>
<feature type="transmembrane region" description="Helical" evidence="1">
    <location>
        <begin position="98"/>
        <end position="120"/>
    </location>
</feature>
<dbReference type="STRING" id="1449976.KALB_8656"/>